<dbReference type="GO" id="GO:0005524">
    <property type="term" value="F:ATP binding"/>
    <property type="evidence" value="ECO:0007669"/>
    <property type="project" value="UniProtKB-UniRule"/>
</dbReference>
<evidence type="ECO:0000256" key="6">
    <source>
        <dbReference type="RuleBase" id="RU000304"/>
    </source>
</evidence>
<dbReference type="InterPro" id="IPR000719">
    <property type="entry name" value="Prot_kinase_dom"/>
</dbReference>
<dbReference type="GO" id="GO:0005634">
    <property type="term" value="C:nucleus"/>
    <property type="evidence" value="ECO:0007669"/>
    <property type="project" value="TreeGrafter"/>
</dbReference>
<dbReference type="Pfam" id="PF00069">
    <property type="entry name" value="Pkinase"/>
    <property type="match status" value="1"/>
</dbReference>
<dbReference type="SUPFAM" id="SSF56112">
    <property type="entry name" value="Protein kinase-like (PK-like)"/>
    <property type="match status" value="1"/>
</dbReference>
<dbReference type="EMBL" id="ML145129">
    <property type="protein sequence ID" value="TBU58062.1"/>
    <property type="molecule type" value="Genomic_DNA"/>
</dbReference>
<feature type="region of interest" description="Disordered" evidence="7">
    <location>
        <begin position="293"/>
        <end position="347"/>
    </location>
</feature>
<feature type="compositionally biased region" description="Basic and acidic residues" evidence="7">
    <location>
        <begin position="305"/>
        <end position="317"/>
    </location>
</feature>
<keyword evidence="3 6" id="KW-0547">Nucleotide-binding</keyword>
<dbReference type="PANTHER" id="PTHR24345">
    <property type="entry name" value="SERINE/THREONINE-PROTEIN KINASE PLK"/>
    <property type="match status" value="1"/>
</dbReference>
<dbReference type="PROSITE" id="PS00108">
    <property type="entry name" value="PROTEIN_KINASE_ST"/>
    <property type="match status" value="1"/>
</dbReference>
<reference evidence="9 10" key="1">
    <citation type="submission" date="2019-01" db="EMBL/GenBank/DDBJ databases">
        <title>Draft genome sequences of three monokaryotic isolates of the white-rot basidiomycete fungus Dichomitus squalens.</title>
        <authorList>
            <consortium name="DOE Joint Genome Institute"/>
            <person name="Lopez S.C."/>
            <person name="Andreopoulos B."/>
            <person name="Pangilinan J."/>
            <person name="Lipzen A."/>
            <person name="Riley R."/>
            <person name="Ahrendt S."/>
            <person name="Ng V."/>
            <person name="Barry K."/>
            <person name="Daum C."/>
            <person name="Grigoriev I.V."/>
            <person name="Hilden K.S."/>
            <person name="Makela M.R."/>
            <person name="de Vries R.P."/>
        </authorList>
    </citation>
    <scope>NUCLEOTIDE SEQUENCE [LARGE SCALE GENOMIC DNA]</scope>
    <source>
        <strain evidence="9 10">CBS 464.89</strain>
    </source>
</reference>
<dbReference type="InterPro" id="IPR017441">
    <property type="entry name" value="Protein_kinase_ATP_BS"/>
</dbReference>
<dbReference type="Proteomes" id="UP000292082">
    <property type="component" value="Unassembled WGS sequence"/>
</dbReference>
<dbReference type="InterPro" id="IPR008271">
    <property type="entry name" value="Ser/Thr_kinase_AS"/>
</dbReference>
<dbReference type="AlphaFoldDB" id="A0A4Q9NIV0"/>
<dbReference type="InterPro" id="IPR011009">
    <property type="entry name" value="Kinase-like_dom_sf"/>
</dbReference>
<keyword evidence="4 9" id="KW-0418">Kinase</keyword>
<evidence type="ECO:0000256" key="3">
    <source>
        <dbReference type="ARBA" id="ARBA00022741"/>
    </source>
</evidence>
<dbReference type="STRING" id="114155.A0A4Q9NIV0"/>
<gene>
    <name evidence="9" type="ORF">BD310DRAFT_948968</name>
</gene>
<dbReference type="PROSITE" id="PS00107">
    <property type="entry name" value="PROTEIN_KINASE_ATP"/>
    <property type="match status" value="1"/>
</dbReference>
<keyword evidence="10" id="KW-1185">Reference proteome</keyword>
<keyword evidence="2" id="KW-0808">Transferase</keyword>
<sequence>MRPTAATRTPDFTGLVLDGRYKLTRMLGSGAYGVVYEAIDKKSRVNRHSPSVAVKLISKTTPTHNGFSHTPLEISLHARASKFPNVVTLRRTLDDGEHSILIMDLCPGGSLGDHLVDRGAITDEQMLRTMFLDIVDAVVNLHQDGIYHRDIKPGNVLLGEDGRQVFLADFGMASRIESYNERCGTRAYMPPELLHSKYNQRPSAAHSDVWALGIVLLNMIIGIAPWSRASSSTRKYAEFVHNPRYLIERYQISPGLNKIIRRMLRANPRIRMRLADVRRAIAELDSFFCNEADGGNDDLTQDMPEDGRAAACPRDDGPPDDALTGHKPTQGAHAGPSPYTNHGPSKRGETIAEMMRSTLLAEIDILRASRTKPPMLEQRAQDCSAGLSLGLSPYMSAGGRNEGLGVGGVCSRASSGQTSRSSAVVATPEDSEAVVGKREIGQRMRSIVTRVKMKFRNN</sequence>
<name>A0A4Q9NIV0_9APHY</name>
<evidence type="ECO:0000256" key="1">
    <source>
        <dbReference type="ARBA" id="ARBA00022527"/>
    </source>
</evidence>
<protein>
    <submittedName>
        <fullName evidence="9">Kinase-like protein</fullName>
    </submittedName>
</protein>
<proteinExistence type="inferred from homology"/>
<dbReference type="PROSITE" id="PS50011">
    <property type="entry name" value="PROTEIN_KINASE_DOM"/>
    <property type="match status" value="1"/>
</dbReference>
<comment type="similarity">
    <text evidence="6">Belongs to the protein kinase superfamily.</text>
</comment>
<keyword evidence="1 6" id="KW-0723">Serine/threonine-protein kinase</keyword>
<dbReference type="Gene3D" id="1.10.510.10">
    <property type="entry name" value="Transferase(Phosphotransferase) domain 1"/>
    <property type="match status" value="1"/>
</dbReference>
<evidence type="ECO:0000259" key="8">
    <source>
        <dbReference type="PROSITE" id="PS50011"/>
    </source>
</evidence>
<evidence type="ECO:0000256" key="2">
    <source>
        <dbReference type="ARBA" id="ARBA00022679"/>
    </source>
</evidence>
<organism evidence="9 10">
    <name type="scientific">Dichomitus squalens</name>
    <dbReference type="NCBI Taxonomy" id="114155"/>
    <lineage>
        <taxon>Eukaryota</taxon>
        <taxon>Fungi</taxon>
        <taxon>Dikarya</taxon>
        <taxon>Basidiomycota</taxon>
        <taxon>Agaricomycotina</taxon>
        <taxon>Agaricomycetes</taxon>
        <taxon>Polyporales</taxon>
        <taxon>Polyporaceae</taxon>
        <taxon>Dichomitus</taxon>
    </lineage>
</organism>
<dbReference type="SMART" id="SM00220">
    <property type="entry name" value="S_TKc"/>
    <property type="match status" value="1"/>
</dbReference>
<feature type="domain" description="Protein kinase" evidence="8">
    <location>
        <begin position="21"/>
        <end position="288"/>
    </location>
</feature>
<evidence type="ECO:0000313" key="10">
    <source>
        <dbReference type="Proteomes" id="UP000292082"/>
    </source>
</evidence>
<dbReference type="PANTHER" id="PTHR24345:SF91">
    <property type="entry name" value="SERINE_THREONINE-PROTEIN KINASE PLK4"/>
    <property type="match status" value="1"/>
</dbReference>
<evidence type="ECO:0000256" key="4">
    <source>
        <dbReference type="ARBA" id="ARBA00022777"/>
    </source>
</evidence>
<keyword evidence="5 6" id="KW-0067">ATP-binding</keyword>
<evidence type="ECO:0000256" key="5">
    <source>
        <dbReference type="ARBA" id="ARBA00022840"/>
    </source>
</evidence>
<evidence type="ECO:0000256" key="7">
    <source>
        <dbReference type="SAM" id="MobiDB-lite"/>
    </source>
</evidence>
<feature type="compositionally biased region" description="Acidic residues" evidence="7">
    <location>
        <begin position="294"/>
        <end position="304"/>
    </location>
</feature>
<accession>A0A4Q9NIV0</accession>
<dbReference type="GO" id="GO:0004674">
    <property type="term" value="F:protein serine/threonine kinase activity"/>
    <property type="evidence" value="ECO:0007669"/>
    <property type="project" value="UniProtKB-KW"/>
</dbReference>
<evidence type="ECO:0000313" key="9">
    <source>
        <dbReference type="EMBL" id="TBU58062.1"/>
    </source>
</evidence>